<gene>
    <name evidence="1" type="ORF">M413DRAFT_149486</name>
</gene>
<dbReference type="EMBL" id="KN831780">
    <property type="protein sequence ID" value="KIM41473.1"/>
    <property type="molecule type" value="Genomic_DNA"/>
</dbReference>
<dbReference type="AlphaFoldDB" id="A0A0C2XUX5"/>
<sequence length="209" mass="23553">MPFFVYRQLEANNSSMAMLSNLPTLRVAINPTEYFPEDLVASAGQHYPQVSTNARVGSAYRSLFRLPFFDGDILELLQACPSLVNCKIQVTDSFDAQPSVVVCLPHLEKLKIPEHTRPPLPALRSIKVPSLIFFQYENPENQHVYGLSTQPGSEETIRWFIENSASTLKSLAICPSAFRQIALPLLQHAVGITHLHIGWFLRPHLFAKR</sequence>
<evidence type="ECO:0000313" key="2">
    <source>
        <dbReference type="Proteomes" id="UP000053424"/>
    </source>
</evidence>
<dbReference type="Proteomes" id="UP000053424">
    <property type="component" value="Unassembled WGS sequence"/>
</dbReference>
<organism evidence="1 2">
    <name type="scientific">Hebeloma cylindrosporum</name>
    <dbReference type="NCBI Taxonomy" id="76867"/>
    <lineage>
        <taxon>Eukaryota</taxon>
        <taxon>Fungi</taxon>
        <taxon>Dikarya</taxon>
        <taxon>Basidiomycota</taxon>
        <taxon>Agaricomycotina</taxon>
        <taxon>Agaricomycetes</taxon>
        <taxon>Agaricomycetidae</taxon>
        <taxon>Agaricales</taxon>
        <taxon>Agaricineae</taxon>
        <taxon>Hymenogastraceae</taxon>
        <taxon>Hebeloma</taxon>
    </lineage>
</organism>
<reference evidence="2" key="2">
    <citation type="submission" date="2015-01" db="EMBL/GenBank/DDBJ databases">
        <title>Evolutionary Origins and Diversification of the Mycorrhizal Mutualists.</title>
        <authorList>
            <consortium name="DOE Joint Genome Institute"/>
            <consortium name="Mycorrhizal Genomics Consortium"/>
            <person name="Kohler A."/>
            <person name="Kuo A."/>
            <person name="Nagy L.G."/>
            <person name="Floudas D."/>
            <person name="Copeland A."/>
            <person name="Barry K.W."/>
            <person name="Cichocki N."/>
            <person name="Veneault-Fourrey C."/>
            <person name="LaButti K."/>
            <person name="Lindquist E.A."/>
            <person name="Lipzen A."/>
            <person name="Lundell T."/>
            <person name="Morin E."/>
            <person name="Murat C."/>
            <person name="Riley R."/>
            <person name="Ohm R."/>
            <person name="Sun H."/>
            <person name="Tunlid A."/>
            <person name="Henrissat B."/>
            <person name="Grigoriev I.V."/>
            <person name="Hibbett D.S."/>
            <person name="Martin F."/>
        </authorList>
    </citation>
    <scope>NUCLEOTIDE SEQUENCE [LARGE SCALE GENOMIC DNA]</scope>
    <source>
        <strain evidence="2">h7</strain>
    </source>
</reference>
<keyword evidence="2" id="KW-1185">Reference proteome</keyword>
<proteinExistence type="predicted"/>
<accession>A0A0C2XUX5</accession>
<evidence type="ECO:0000313" key="1">
    <source>
        <dbReference type="EMBL" id="KIM41473.1"/>
    </source>
</evidence>
<reference evidence="1 2" key="1">
    <citation type="submission" date="2014-04" db="EMBL/GenBank/DDBJ databases">
        <authorList>
            <consortium name="DOE Joint Genome Institute"/>
            <person name="Kuo A."/>
            <person name="Gay G."/>
            <person name="Dore J."/>
            <person name="Kohler A."/>
            <person name="Nagy L.G."/>
            <person name="Floudas D."/>
            <person name="Copeland A."/>
            <person name="Barry K.W."/>
            <person name="Cichocki N."/>
            <person name="Veneault-Fourrey C."/>
            <person name="LaButti K."/>
            <person name="Lindquist E.A."/>
            <person name="Lipzen A."/>
            <person name="Lundell T."/>
            <person name="Morin E."/>
            <person name="Murat C."/>
            <person name="Sun H."/>
            <person name="Tunlid A."/>
            <person name="Henrissat B."/>
            <person name="Grigoriev I.V."/>
            <person name="Hibbett D.S."/>
            <person name="Martin F."/>
            <person name="Nordberg H.P."/>
            <person name="Cantor M.N."/>
            <person name="Hua S.X."/>
        </authorList>
    </citation>
    <scope>NUCLEOTIDE SEQUENCE [LARGE SCALE GENOMIC DNA]</scope>
    <source>
        <strain evidence="2">h7</strain>
    </source>
</reference>
<dbReference type="HOGENOM" id="CLU_1315533_0_0_1"/>
<name>A0A0C2XUX5_HEBCY</name>
<protein>
    <submittedName>
        <fullName evidence="1">Uncharacterized protein</fullName>
    </submittedName>
</protein>